<proteinExistence type="inferred from homology"/>
<evidence type="ECO:0000256" key="11">
    <source>
        <dbReference type="RuleBase" id="RU361173"/>
    </source>
</evidence>
<protein>
    <recommendedName>
        <fullName evidence="5">pectate lyase</fullName>
        <ecNumber evidence="5">4.2.2.2</ecNumber>
    </recommendedName>
</protein>
<dbReference type="EC" id="4.2.2.2" evidence="5"/>
<dbReference type="GO" id="GO:0000272">
    <property type="term" value="P:polysaccharide catabolic process"/>
    <property type="evidence" value="ECO:0007669"/>
    <property type="project" value="UniProtKB-KW"/>
</dbReference>
<evidence type="ECO:0000256" key="10">
    <source>
        <dbReference type="ARBA" id="ARBA00023239"/>
    </source>
</evidence>
<dbReference type="Gene3D" id="2.160.20.10">
    <property type="entry name" value="Single-stranded right-handed beta-helix, Pectin lyase-like"/>
    <property type="match status" value="1"/>
</dbReference>
<evidence type="ECO:0000256" key="12">
    <source>
        <dbReference type="SAM" id="MobiDB-lite"/>
    </source>
</evidence>
<dbReference type="PANTHER" id="PTHR31683">
    <property type="entry name" value="PECTATE LYASE 18-RELATED"/>
    <property type="match status" value="1"/>
</dbReference>
<accession>A0AB34KSF5</accession>
<keyword evidence="10 11" id="KW-0456">Lyase</keyword>
<dbReference type="GO" id="GO:0005576">
    <property type="term" value="C:extracellular region"/>
    <property type="evidence" value="ECO:0007669"/>
    <property type="project" value="UniProtKB-SubCell"/>
</dbReference>
<dbReference type="EMBL" id="JAAQHG020000015">
    <property type="protein sequence ID" value="KAL1586188.1"/>
    <property type="molecule type" value="Genomic_DNA"/>
</dbReference>
<evidence type="ECO:0000313" key="16">
    <source>
        <dbReference type="Proteomes" id="UP000803884"/>
    </source>
</evidence>
<evidence type="ECO:0000256" key="4">
    <source>
        <dbReference type="ARBA" id="ARBA00010980"/>
    </source>
</evidence>
<keyword evidence="16" id="KW-1185">Reference proteome</keyword>
<evidence type="ECO:0000256" key="7">
    <source>
        <dbReference type="ARBA" id="ARBA00022723"/>
    </source>
</evidence>
<evidence type="ECO:0000256" key="3">
    <source>
        <dbReference type="ARBA" id="ARBA00004613"/>
    </source>
</evidence>
<feature type="compositionally biased region" description="Low complexity" evidence="12">
    <location>
        <begin position="29"/>
        <end position="45"/>
    </location>
</feature>
<keyword evidence="11" id="KW-0119">Carbohydrate metabolism</keyword>
<feature type="chain" id="PRO_5044331629" description="pectate lyase" evidence="13">
    <location>
        <begin position="19"/>
        <end position="339"/>
    </location>
</feature>
<evidence type="ECO:0000259" key="14">
    <source>
        <dbReference type="SMART" id="SM00656"/>
    </source>
</evidence>
<comment type="caution">
    <text evidence="15">The sequence shown here is derived from an EMBL/GenBank/DDBJ whole genome shotgun (WGS) entry which is preliminary data.</text>
</comment>
<dbReference type="InterPro" id="IPR011050">
    <property type="entry name" value="Pectin_lyase_fold/virulence"/>
</dbReference>
<sequence>MKFTLYSALAALTTSTLAAPLFTRQANATSSVNGTTSANSTSSGADGPVGYASLNGGTTGGAGGSETTVTSIDELLAAVEGDEPAIIYIDSVLSGSSEKIRVGSNKSILGRSSKAGIEGAGLFIKEAKNVIVRNLAISKVNTGEKDAIGVQKSENVWIDHCDLSSDLDHGKDYYDGLADFTHGSDYITVSNTKFHDHYKASLCGHTDSNADEDAGKLHVTYANNHWANINSRMPLVRFGTVHVFNGYYEGGSMGDSAVNTRMGAQVLVESNAMAGIKDAVVSEYSDEDGYAVVRGNDFGEGANTAPEGTLTSVPYEYELLGSENVEAAVVGVAGNTLTL</sequence>
<dbReference type="AlphaFoldDB" id="A0AB34KSF5"/>
<comment type="cofactor">
    <cofactor evidence="2">
        <name>Ca(2+)</name>
        <dbReference type="ChEBI" id="CHEBI:29108"/>
    </cofactor>
</comment>
<dbReference type="SUPFAM" id="SSF51126">
    <property type="entry name" value="Pectin lyase-like"/>
    <property type="match status" value="1"/>
</dbReference>
<dbReference type="Proteomes" id="UP000803884">
    <property type="component" value="Unassembled WGS sequence"/>
</dbReference>
<gene>
    <name evidence="15" type="ORF">WHR41_05578</name>
</gene>
<evidence type="ECO:0000256" key="13">
    <source>
        <dbReference type="SAM" id="SignalP"/>
    </source>
</evidence>
<dbReference type="InterPro" id="IPR045032">
    <property type="entry name" value="PEL"/>
</dbReference>
<evidence type="ECO:0000256" key="9">
    <source>
        <dbReference type="ARBA" id="ARBA00022837"/>
    </source>
</evidence>
<name>A0AB34KSF5_9PEZI</name>
<dbReference type="InterPro" id="IPR002022">
    <property type="entry name" value="Pec_lyase"/>
</dbReference>
<keyword evidence="6 11" id="KW-0964">Secreted</keyword>
<comment type="subcellular location">
    <subcellularLocation>
        <location evidence="3 11">Secreted</location>
    </subcellularLocation>
</comment>
<dbReference type="Pfam" id="PF00544">
    <property type="entry name" value="Pectate_lyase_4"/>
    <property type="match status" value="1"/>
</dbReference>
<evidence type="ECO:0000256" key="6">
    <source>
        <dbReference type="ARBA" id="ARBA00022525"/>
    </source>
</evidence>
<evidence type="ECO:0000256" key="5">
    <source>
        <dbReference type="ARBA" id="ARBA00012272"/>
    </source>
</evidence>
<evidence type="ECO:0000313" key="15">
    <source>
        <dbReference type="EMBL" id="KAL1586188.1"/>
    </source>
</evidence>
<dbReference type="GO" id="GO:0046872">
    <property type="term" value="F:metal ion binding"/>
    <property type="evidence" value="ECO:0007669"/>
    <property type="project" value="UniProtKB-KW"/>
</dbReference>
<dbReference type="GO" id="GO:0030570">
    <property type="term" value="F:pectate lyase activity"/>
    <property type="evidence" value="ECO:0007669"/>
    <property type="project" value="UniProtKB-EC"/>
</dbReference>
<evidence type="ECO:0000256" key="8">
    <source>
        <dbReference type="ARBA" id="ARBA00022729"/>
    </source>
</evidence>
<organism evidence="15 16">
    <name type="scientific">Cladosporium halotolerans</name>
    <dbReference type="NCBI Taxonomy" id="1052096"/>
    <lineage>
        <taxon>Eukaryota</taxon>
        <taxon>Fungi</taxon>
        <taxon>Dikarya</taxon>
        <taxon>Ascomycota</taxon>
        <taxon>Pezizomycotina</taxon>
        <taxon>Dothideomycetes</taxon>
        <taxon>Dothideomycetidae</taxon>
        <taxon>Cladosporiales</taxon>
        <taxon>Cladosporiaceae</taxon>
        <taxon>Cladosporium</taxon>
    </lineage>
</organism>
<feature type="region of interest" description="Disordered" evidence="12">
    <location>
        <begin position="29"/>
        <end position="65"/>
    </location>
</feature>
<keyword evidence="7" id="KW-0479">Metal-binding</keyword>
<dbReference type="InterPro" id="IPR012334">
    <property type="entry name" value="Pectin_lyas_fold"/>
</dbReference>
<dbReference type="SMART" id="SM00656">
    <property type="entry name" value="Amb_all"/>
    <property type="match status" value="1"/>
</dbReference>
<keyword evidence="11" id="KW-0624">Polysaccharide degradation</keyword>
<keyword evidence="9" id="KW-0106">Calcium</keyword>
<dbReference type="FunFam" id="2.160.20.10:FF:000036">
    <property type="entry name" value="Pectate lyase A"/>
    <property type="match status" value="1"/>
</dbReference>
<comment type="catalytic activity">
    <reaction evidence="1">
        <text>Eliminative cleavage of (1-&gt;4)-alpha-D-galacturonan to give oligosaccharides with 4-deoxy-alpha-D-galact-4-enuronosyl groups at their non-reducing ends.</text>
        <dbReference type="EC" id="4.2.2.2"/>
    </reaction>
</comment>
<reference evidence="15 16" key="1">
    <citation type="journal article" date="2020" name="Microbiol. Resour. Announc.">
        <title>Draft Genome Sequence of a Cladosporium Species Isolated from the Mesophotic Ascidian Didemnum maculosum.</title>
        <authorList>
            <person name="Gioti A."/>
            <person name="Siaperas R."/>
            <person name="Nikolaivits E."/>
            <person name="Le Goff G."/>
            <person name="Ouazzani J."/>
            <person name="Kotoulas G."/>
            <person name="Topakas E."/>
        </authorList>
    </citation>
    <scope>NUCLEOTIDE SEQUENCE [LARGE SCALE GENOMIC DNA]</scope>
    <source>
        <strain evidence="15 16">TM138-S3</strain>
    </source>
</reference>
<dbReference type="GeneID" id="96007021"/>
<dbReference type="PANTHER" id="PTHR31683:SF18">
    <property type="entry name" value="PECTATE LYASE 21-RELATED"/>
    <property type="match status" value="1"/>
</dbReference>
<comment type="similarity">
    <text evidence="4 11">Belongs to the polysaccharide lyase 1 family.</text>
</comment>
<evidence type="ECO:0000256" key="1">
    <source>
        <dbReference type="ARBA" id="ARBA00000695"/>
    </source>
</evidence>
<evidence type="ECO:0000256" key="2">
    <source>
        <dbReference type="ARBA" id="ARBA00001913"/>
    </source>
</evidence>
<dbReference type="RefSeq" id="XP_069229293.1">
    <property type="nucleotide sequence ID" value="XM_069374183.1"/>
</dbReference>
<keyword evidence="8 13" id="KW-0732">Signal</keyword>
<feature type="signal peptide" evidence="13">
    <location>
        <begin position="1"/>
        <end position="18"/>
    </location>
</feature>
<feature type="domain" description="Pectate lyase" evidence="14">
    <location>
        <begin position="62"/>
        <end position="278"/>
    </location>
</feature>